<feature type="compositionally biased region" description="Polar residues" evidence="4">
    <location>
        <begin position="10"/>
        <end position="26"/>
    </location>
</feature>
<evidence type="ECO:0000256" key="2">
    <source>
        <dbReference type="ARBA" id="ARBA00021572"/>
    </source>
</evidence>
<protein>
    <recommendedName>
        <fullName evidence="2">Bleomycin resistance protein</fullName>
    </recommendedName>
</protein>
<dbReference type="Proteomes" id="UP001234798">
    <property type="component" value="Chromosome"/>
</dbReference>
<name>A0ABY9M6L7_9BURK</name>
<dbReference type="InterPro" id="IPR004360">
    <property type="entry name" value="Glyas_Fos-R_dOase_dom"/>
</dbReference>
<keyword evidence="7" id="KW-1185">Reference proteome</keyword>
<dbReference type="Gene3D" id="3.10.180.10">
    <property type="entry name" value="2,3-Dihydroxybiphenyl 1,2-Dioxygenase, domain 1"/>
    <property type="match status" value="1"/>
</dbReference>
<evidence type="ECO:0000256" key="3">
    <source>
        <dbReference type="ARBA" id="ARBA00023251"/>
    </source>
</evidence>
<feature type="region of interest" description="Disordered" evidence="4">
    <location>
        <begin position="1"/>
        <end position="33"/>
    </location>
</feature>
<reference evidence="6 7" key="1">
    <citation type="submission" date="2023-08" db="EMBL/GenBank/DDBJ databases">
        <title>Achromobacter seleniivolatilans sp. nov., isolated from seleniferous soil.</title>
        <authorList>
            <person name="Zhang S."/>
            <person name="Li K."/>
            <person name="Peng J."/>
            <person name="Zhao Q."/>
            <person name="Wang H."/>
            <person name="Guo Y."/>
        </authorList>
    </citation>
    <scope>NUCLEOTIDE SEQUENCE [LARGE SCALE GENOMIC DNA]</scope>
    <source>
        <strain evidence="6 7">R39</strain>
    </source>
</reference>
<keyword evidence="3" id="KW-0046">Antibiotic resistance</keyword>
<evidence type="ECO:0000259" key="5">
    <source>
        <dbReference type="PROSITE" id="PS51819"/>
    </source>
</evidence>
<dbReference type="PROSITE" id="PS51819">
    <property type="entry name" value="VOC"/>
    <property type="match status" value="1"/>
</dbReference>
<comment type="similarity">
    <text evidence="1">Belongs to the bleomycin resistance protein family.</text>
</comment>
<evidence type="ECO:0000256" key="1">
    <source>
        <dbReference type="ARBA" id="ARBA00011051"/>
    </source>
</evidence>
<dbReference type="RefSeq" id="WP_306946894.1">
    <property type="nucleotide sequence ID" value="NZ_CP132976.1"/>
</dbReference>
<organism evidence="6 7">
    <name type="scientific">Achromobacter seleniivolatilans</name>
    <dbReference type="NCBI Taxonomy" id="3047478"/>
    <lineage>
        <taxon>Bacteria</taxon>
        <taxon>Pseudomonadati</taxon>
        <taxon>Pseudomonadota</taxon>
        <taxon>Betaproteobacteria</taxon>
        <taxon>Burkholderiales</taxon>
        <taxon>Alcaligenaceae</taxon>
        <taxon>Achromobacter</taxon>
    </lineage>
</organism>
<evidence type="ECO:0000313" key="6">
    <source>
        <dbReference type="EMBL" id="WMD22248.1"/>
    </source>
</evidence>
<dbReference type="InterPro" id="IPR000335">
    <property type="entry name" value="Bleomycin-R"/>
</dbReference>
<dbReference type="CDD" id="cd08349">
    <property type="entry name" value="BLMA_like"/>
    <property type="match status" value="1"/>
</dbReference>
<sequence>MGKDGMKYPQPTQTSELNQQERNSALSEGRTPTGGFAAMVPELDVTNLDASLAFWCELLGFEIAYARREAGFAYLERGPLQIMLCEINDSWETGPLERPFGRGINFQMQVPSVESITTALANANWPLFRPIEEKRYRVGSGWSLCKEFLVQDPDGYLLRFAADLA</sequence>
<feature type="domain" description="VOC" evidence="5">
    <location>
        <begin position="35"/>
        <end position="163"/>
    </location>
</feature>
<dbReference type="Pfam" id="PF00903">
    <property type="entry name" value="Glyoxalase"/>
    <property type="match status" value="1"/>
</dbReference>
<dbReference type="SUPFAM" id="SSF54593">
    <property type="entry name" value="Glyoxalase/Bleomycin resistance protein/Dihydroxybiphenyl dioxygenase"/>
    <property type="match status" value="1"/>
</dbReference>
<dbReference type="InterPro" id="IPR037523">
    <property type="entry name" value="VOC_core"/>
</dbReference>
<proteinExistence type="inferred from homology"/>
<evidence type="ECO:0000313" key="7">
    <source>
        <dbReference type="Proteomes" id="UP001234798"/>
    </source>
</evidence>
<dbReference type="EMBL" id="CP132976">
    <property type="protein sequence ID" value="WMD22248.1"/>
    <property type="molecule type" value="Genomic_DNA"/>
</dbReference>
<dbReference type="InterPro" id="IPR029068">
    <property type="entry name" value="Glyas_Bleomycin-R_OHBP_Dase"/>
</dbReference>
<gene>
    <name evidence="6" type="ORF">RAS12_07670</name>
</gene>
<evidence type="ECO:0000256" key="4">
    <source>
        <dbReference type="SAM" id="MobiDB-lite"/>
    </source>
</evidence>
<accession>A0ABY9M6L7</accession>